<keyword evidence="6" id="KW-0175">Coiled coil</keyword>
<dbReference type="AlphaFoldDB" id="A8F0L1"/>
<dbReference type="EMBL" id="CP000683">
    <property type="protein sequence ID" value="ABV84447.1"/>
    <property type="molecule type" value="Genomic_DNA"/>
</dbReference>
<dbReference type="InterPro" id="IPR003593">
    <property type="entry name" value="AAA+_ATPase"/>
</dbReference>
<keyword evidence="9" id="KW-1185">Reference proteome</keyword>
<comment type="similarity">
    <text evidence="1">Belongs to the TrbE/VirB4 family.</text>
</comment>
<dbReference type="GO" id="GO:0005524">
    <property type="term" value="F:ATP binding"/>
    <property type="evidence" value="ECO:0007669"/>
    <property type="project" value="UniProtKB-KW"/>
</dbReference>
<evidence type="ECO:0000256" key="4">
    <source>
        <dbReference type="ARBA" id="ARBA00023026"/>
    </source>
</evidence>
<keyword evidence="4" id="KW-0843">Virulence</keyword>
<dbReference type="PANTHER" id="PTHR30121">
    <property type="entry name" value="UNCHARACTERIZED PROTEIN YJGR-RELATED"/>
    <property type="match status" value="1"/>
</dbReference>
<evidence type="ECO:0000256" key="3">
    <source>
        <dbReference type="ARBA" id="ARBA00022840"/>
    </source>
</evidence>
<dbReference type="InterPro" id="IPR027417">
    <property type="entry name" value="P-loop_NTPase"/>
</dbReference>
<dbReference type="InterPro" id="IPR018145">
    <property type="entry name" value="CagE_TrbE_VirB_cntrl_dom"/>
</dbReference>
<proteinExistence type="inferred from homology"/>
<evidence type="ECO:0000313" key="9">
    <source>
        <dbReference type="Proteomes" id="UP000001311"/>
    </source>
</evidence>
<dbReference type="NCBIfam" id="NF010473">
    <property type="entry name" value="PRK13898.1"/>
    <property type="match status" value="1"/>
</dbReference>
<feature type="domain" description="AAA+ ATPase" evidence="7">
    <location>
        <begin position="459"/>
        <end position="717"/>
    </location>
</feature>
<dbReference type="NCBIfam" id="TIGR00929">
    <property type="entry name" value="VirB4_CagE"/>
    <property type="match status" value="1"/>
</dbReference>
<dbReference type="Pfam" id="PF19044">
    <property type="entry name" value="P-loop_TraG"/>
    <property type="match status" value="1"/>
</dbReference>
<protein>
    <recommendedName>
        <fullName evidence="5">Type IV secretion system protein virB4</fullName>
    </recommendedName>
</protein>
<dbReference type="Gene3D" id="3.40.50.300">
    <property type="entry name" value="P-loop containing nucleotide triphosphate hydrolases"/>
    <property type="match status" value="1"/>
</dbReference>
<evidence type="ECO:0000256" key="1">
    <source>
        <dbReference type="ARBA" id="ARBA00006512"/>
    </source>
</evidence>
<evidence type="ECO:0000256" key="2">
    <source>
        <dbReference type="ARBA" id="ARBA00022741"/>
    </source>
</evidence>
<dbReference type="InterPro" id="IPR004346">
    <property type="entry name" value="CagE_TrbE_VirB"/>
</dbReference>
<sequence>MKIVKSGEVMKLFRTRAAKELRSQQERPTSHFIPYKCHWDSNTILTKDNSLLQVIKINGFSFETADDEDLDIKKNIRNALLKNMASGNIIMYFHTIRRRKAVIFDDTEFTYDPTVKVPNDFITYLGAEWRKKHAGARSFFNELYVSILYKPDTGGIAIVEYFLRKLRQKSNKTAWENDMKEMKENLQEMSTRVVNTFRSYGARLLGVRQTQSGSYCEILEFLSSLINCGDSPGPIALPRGTIDEYLPTHRLFFDSRTIEARSPLGKKYAGMISILEYGPNTSAGIFDGFLQMPFEFVMTQSFVFVNRTVAIGRMQLQQNRMIQSGDKATSQIAEINTALDMATSGDIAFGEHHLSLLCSANNIKALEDILSMAAVELSNSGIQPVREKVNMEPSYWGQLPGNMDYIVRKSTINTLNMASFASQHNYPLGKIRDNHWGEYVTVLDTTSGTPFYFNFHVRDVGHTLIIGPTGAGKTVLMNFLCAEAQKFKPRMFFFDKDRGAEIFIRALNGVYTVIDPGLKCNFNPLQLEDTSENRTFILEWFRVLVTSNGESLTAQDNKILSQAVSGNFRLEKKDRRLSNVIAFLGIDTPNSLASRIAMWVGKGSHAKIFDNEIDDIDLQKARVFGFDMTELLKDPVSLAPVLLYIFHRINISLDGQKTMIVLDEAWALIDNPVFAPKIKDWLKVLRKLNTFVIFATQSVEDAAKSRISDTLIQQTATQIFLPNLKATDIYRSAFMLSQREYILIKTTDPTTRYFLIKQGIDAVVAKVSLDGMDNIISVLSGRVETVVLLDQIREKHGNDPDKWLPIFYEAVKTL</sequence>
<evidence type="ECO:0000313" key="8">
    <source>
        <dbReference type="EMBL" id="ABV84447.1"/>
    </source>
</evidence>
<evidence type="ECO:0000256" key="5">
    <source>
        <dbReference type="ARBA" id="ARBA00023635"/>
    </source>
</evidence>
<dbReference type="HOGENOM" id="CLU_008341_3_0_5"/>
<evidence type="ECO:0000256" key="6">
    <source>
        <dbReference type="SAM" id="Coils"/>
    </source>
</evidence>
<keyword evidence="2" id="KW-0547">Nucleotide-binding</keyword>
<dbReference type="Pfam" id="PF03135">
    <property type="entry name" value="CagE_TrbE_VirB"/>
    <property type="match status" value="1"/>
</dbReference>
<gene>
    <name evidence="8" type="primary">virB4-1</name>
    <name evidence="8" type="ordered locus">RMA_0145</name>
</gene>
<dbReference type="InterPro" id="IPR051162">
    <property type="entry name" value="T4SS_component"/>
</dbReference>
<dbReference type="InterPro" id="IPR043964">
    <property type="entry name" value="P-loop_TraG"/>
</dbReference>
<dbReference type="SUPFAM" id="SSF52540">
    <property type="entry name" value="P-loop containing nucleoside triphosphate hydrolases"/>
    <property type="match status" value="1"/>
</dbReference>
<keyword evidence="3" id="KW-0067">ATP-binding</keyword>
<reference evidence="8 9" key="1">
    <citation type="journal article" date="2007" name="Genome Res.">
        <title>Lateral gene transfer between obligate intracellular bacteria: evidence from the Rickettsia massiliae genome.</title>
        <authorList>
            <person name="Blanc G."/>
            <person name="Ogata H."/>
            <person name="Robert C."/>
            <person name="Audic S."/>
            <person name="Claverie J.-M."/>
            <person name="Raoult D."/>
        </authorList>
    </citation>
    <scope>NUCLEOTIDE SEQUENCE [LARGE SCALE GENOMIC DNA]</scope>
    <source>
        <strain evidence="9">Mtu5</strain>
    </source>
</reference>
<dbReference type="SMART" id="SM00382">
    <property type="entry name" value="AAA"/>
    <property type="match status" value="1"/>
</dbReference>
<feature type="coiled-coil region" evidence="6">
    <location>
        <begin position="165"/>
        <end position="192"/>
    </location>
</feature>
<dbReference type="PANTHER" id="PTHR30121:SF12">
    <property type="entry name" value="TYPE IV SECRETION SYSTEM PROTEIN CAGE"/>
    <property type="match status" value="1"/>
</dbReference>
<dbReference type="KEGG" id="rms:RMA_0145"/>
<evidence type="ECO:0000259" key="7">
    <source>
        <dbReference type="SMART" id="SM00382"/>
    </source>
</evidence>
<accession>A8F0L1</accession>
<organism evidence="8 9">
    <name type="scientific">Rickettsia massiliae (strain Mtu5)</name>
    <dbReference type="NCBI Taxonomy" id="416276"/>
    <lineage>
        <taxon>Bacteria</taxon>
        <taxon>Pseudomonadati</taxon>
        <taxon>Pseudomonadota</taxon>
        <taxon>Alphaproteobacteria</taxon>
        <taxon>Rickettsiales</taxon>
        <taxon>Rickettsiaceae</taxon>
        <taxon>Rickettsieae</taxon>
        <taxon>Rickettsia</taxon>
        <taxon>spotted fever group</taxon>
    </lineage>
</organism>
<dbReference type="Proteomes" id="UP000001311">
    <property type="component" value="Chromosome"/>
</dbReference>
<name>A8F0L1_RICM5</name>